<dbReference type="OrthoDB" id="9804152at2"/>
<comment type="subcellular location">
    <subcellularLocation>
        <location evidence="1">Membrane</location>
        <topology evidence="1">Single-pass membrane protein</topology>
    </subcellularLocation>
</comment>
<keyword evidence="7" id="KW-1185">Reference proteome</keyword>
<comment type="similarity">
    <text evidence="2">Belongs to the LemA family.</text>
</comment>
<dbReference type="PANTHER" id="PTHR34478:SF2">
    <property type="entry name" value="MEMBRANE PROTEIN"/>
    <property type="match status" value="1"/>
</dbReference>
<evidence type="ECO:0000256" key="3">
    <source>
        <dbReference type="ARBA" id="ARBA00022692"/>
    </source>
</evidence>
<keyword evidence="3" id="KW-0812">Transmembrane</keyword>
<dbReference type="GO" id="GO:0016020">
    <property type="term" value="C:membrane"/>
    <property type="evidence" value="ECO:0007669"/>
    <property type="project" value="UniProtKB-SubCell"/>
</dbReference>
<reference evidence="7" key="1">
    <citation type="submission" date="2017-02" db="EMBL/GenBank/DDBJ databases">
        <authorList>
            <person name="Varghese N."/>
            <person name="Submissions S."/>
        </authorList>
    </citation>
    <scope>NUCLEOTIDE SEQUENCE [LARGE SCALE GENOMIC DNA]</scope>
    <source>
        <strain evidence="7">UM2</strain>
    </source>
</reference>
<name>A0A1T5FML8_9SPHN</name>
<dbReference type="PANTHER" id="PTHR34478">
    <property type="entry name" value="PROTEIN LEMA"/>
    <property type="match status" value="1"/>
</dbReference>
<dbReference type="PROSITE" id="PS51257">
    <property type="entry name" value="PROKAR_LIPOPROTEIN"/>
    <property type="match status" value="1"/>
</dbReference>
<keyword evidence="5" id="KW-0472">Membrane</keyword>
<dbReference type="Proteomes" id="UP000189818">
    <property type="component" value="Unassembled WGS sequence"/>
</dbReference>
<accession>A0A1T5FML8</accession>
<dbReference type="InterPro" id="IPR023353">
    <property type="entry name" value="LemA-like_dom_sf"/>
</dbReference>
<gene>
    <name evidence="6" type="ORF">SAMN06295920_11039</name>
</gene>
<dbReference type="EMBL" id="FUYM01000010">
    <property type="protein sequence ID" value="SKB97352.1"/>
    <property type="molecule type" value="Genomic_DNA"/>
</dbReference>
<proteinExistence type="inferred from homology"/>
<organism evidence="6 7">
    <name type="scientific">Rhizorhabdus histidinilytica</name>
    <dbReference type="NCBI Taxonomy" id="439228"/>
    <lineage>
        <taxon>Bacteria</taxon>
        <taxon>Pseudomonadati</taxon>
        <taxon>Pseudomonadota</taxon>
        <taxon>Alphaproteobacteria</taxon>
        <taxon>Sphingomonadales</taxon>
        <taxon>Sphingomonadaceae</taxon>
        <taxon>Rhizorhabdus</taxon>
    </lineage>
</organism>
<evidence type="ECO:0000256" key="2">
    <source>
        <dbReference type="ARBA" id="ARBA00008854"/>
    </source>
</evidence>
<dbReference type="RefSeq" id="WP_012049641.1">
    <property type="nucleotide sequence ID" value="NZ_FUYM01000010.1"/>
</dbReference>
<sequence length="197" mass="21096">MTIDRRFSAALLAPVAAIAVSGCGINSVPTAQEEAKAKWADVQAQYQRRADLIPNLVNTVKGYAAQEKTVLTDVTNARARATGIQLSGADLQDPAKVKAFADAQAQLSGSLGRLLAVSENYPELKSSDQFLALQSQIEGTENRIAVARRDYNESVRAYNTLIRTFPTAIGAKVFHGAQPMQPFEASAGSDKAPTVQF</sequence>
<dbReference type="SUPFAM" id="SSF140478">
    <property type="entry name" value="LemA-like"/>
    <property type="match status" value="1"/>
</dbReference>
<evidence type="ECO:0000313" key="6">
    <source>
        <dbReference type="EMBL" id="SKB97352.1"/>
    </source>
</evidence>
<keyword evidence="4" id="KW-1133">Transmembrane helix</keyword>
<dbReference type="AlphaFoldDB" id="A0A1T5FML8"/>
<dbReference type="Pfam" id="PF04011">
    <property type="entry name" value="LemA"/>
    <property type="match status" value="1"/>
</dbReference>
<evidence type="ECO:0000256" key="5">
    <source>
        <dbReference type="ARBA" id="ARBA00023136"/>
    </source>
</evidence>
<dbReference type="InterPro" id="IPR007156">
    <property type="entry name" value="MamQ_LemA"/>
</dbReference>
<dbReference type="STRING" id="439228.SAMN06295920_11039"/>
<evidence type="ECO:0000256" key="1">
    <source>
        <dbReference type="ARBA" id="ARBA00004167"/>
    </source>
</evidence>
<evidence type="ECO:0000256" key="4">
    <source>
        <dbReference type="ARBA" id="ARBA00022989"/>
    </source>
</evidence>
<evidence type="ECO:0000313" key="7">
    <source>
        <dbReference type="Proteomes" id="UP000189818"/>
    </source>
</evidence>
<protein>
    <submittedName>
        <fullName evidence="6">LemA protein</fullName>
    </submittedName>
</protein>
<dbReference type="Gene3D" id="1.20.1440.20">
    <property type="entry name" value="LemA-like domain"/>
    <property type="match status" value="1"/>
</dbReference>